<dbReference type="PANTHER" id="PTHR32116">
    <property type="entry name" value="GALACTURONOSYLTRANSFERASE 4-RELATED"/>
    <property type="match status" value="1"/>
</dbReference>
<evidence type="ECO:0000256" key="5">
    <source>
        <dbReference type="SAM" id="MobiDB-lite"/>
    </source>
</evidence>
<evidence type="ECO:0000313" key="7">
    <source>
        <dbReference type="EMBL" id="KAK7374137.1"/>
    </source>
</evidence>
<feature type="compositionally biased region" description="Polar residues" evidence="5">
    <location>
        <begin position="192"/>
        <end position="204"/>
    </location>
</feature>
<dbReference type="SUPFAM" id="SSF53448">
    <property type="entry name" value="Nucleotide-diphospho-sugar transferases"/>
    <property type="match status" value="1"/>
</dbReference>
<accession>A0AAN9NNP1</accession>
<dbReference type="AlphaFoldDB" id="A0AAN9NNP1"/>
<keyword evidence="6" id="KW-0812">Transmembrane</keyword>
<evidence type="ECO:0000256" key="6">
    <source>
        <dbReference type="SAM" id="Phobius"/>
    </source>
</evidence>
<keyword evidence="3" id="KW-0328">Glycosyltransferase</keyword>
<feature type="transmembrane region" description="Helical" evidence="6">
    <location>
        <begin position="20"/>
        <end position="45"/>
    </location>
</feature>
<feature type="region of interest" description="Disordered" evidence="5">
    <location>
        <begin position="151"/>
        <end position="222"/>
    </location>
</feature>
<gene>
    <name evidence="7" type="ORF">VNO80_07563</name>
</gene>
<proteinExistence type="inferred from homology"/>
<comment type="pathway">
    <text evidence="1">Glycan metabolism; pectin biosynthesis.</text>
</comment>
<dbReference type="Pfam" id="PF25557">
    <property type="entry name" value="GAUT_1"/>
    <property type="match status" value="1"/>
</dbReference>
<organism evidence="7 8">
    <name type="scientific">Phaseolus coccineus</name>
    <name type="common">Scarlet runner bean</name>
    <name type="synonym">Phaseolus multiflorus</name>
    <dbReference type="NCBI Taxonomy" id="3886"/>
    <lineage>
        <taxon>Eukaryota</taxon>
        <taxon>Viridiplantae</taxon>
        <taxon>Streptophyta</taxon>
        <taxon>Embryophyta</taxon>
        <taxon>Tracheophyta</taxon>
        <taxon>Spermatophyta</taxon>
        <taxon>Magnoliopsida</taxon>
        <taxon>eudicotyledons</taxon>
        <taxon>Gunneridae</taxon>
        <taxon>Pentapetalae</taxon>
        <taxon>rosids</taxon>
        <taxon>fabids</taxon>
        <taxon>Fabales</taxon>
        <taxon>Fabaceae</taxon>
        <taxon>Papilionoideae</taxon>
        <taxon>50 kb inversion clade</taxon>
        <taxon>NPAAA clade</taxon>
        <taxon>indigoferoid/millettioid clade</taxon>
        <taxon>Phaseoleae</taxon>
        <taxon>Phaseolus</taxon>
    </lineage>
</organism>
<dbReference type="EMBL" id="JAYMYR010000003">
    <property type="protein sequence ID" value="KAK7374137.1"/>
    <property type="molecule type" value="Genomic_DNA"/>
</dbReference>
<name>A0AAN9NNP1_PHACN</name>
<dbReference type="Gene3D" id="3.90.550.10">
    <property type="entry name" value="Spore Coat Polysaccharide Biosynthesis Protein SpsA, Chain A"/>
    <property type="match status" value="1"/>
</dbReference>
<dbReference type="InterPro" id="IPR029993">
    <property type="entry name" value="GAUT"/>
</dbReference>
<protein>
    <recommendedName>
        <fullName evidence="9">Hexosyltransferase</fullName>
    </recommendedName>
</protein>
<dbReference type="Proteomes" id="UP001374584">
    <property type="component" value="Unassembled WGS sequence"/>
</dbReference>
<evidence type="ECO:0000313" key="8">
    <source>
        <dbReference type="Proteomes" id="UP001374584"/>
    </source>
</evidence>
<keyword evidence="6" id="KW-0472">Membrane</keyword>
<sequence>MKSGGLGAVPSYGVPAKRRWRGLVIAVLGLVILSMLVPLVFLLGLHNGFHSSGYVYEQKNSPSVSFQFNNSVCELLQSFHVGVPVLMLLFLFSLHLCLFSNQNQKSLESYERHDVGHNESEGEQSSHVKELIIKFEPTLPKDVLEQYAHEGKNDTIHKTASDNKQRDDSTDTTDKTASDDKQRGSKVPPNDVLQSPPTSNNPSSGHIEEATHPKTSSTNEDRNSCELTFGSYCLWQQEHRQEMKEALIKKLKDQLFVSRAYYPSIAKLPAKDKLSRQLKQNIQEMEHMLSESTSDADLPPVAESYSKKMENTLTRIKSVPVDCNNVDKKLRQIFDLTEDEANFHMKQSAFLYKLNVQTMPKSLHCLSLKLTVEYFKSPQYEEKANAEKFLDSSLQHYVIFSNNVLAASVVINSTVFHAKESLNQVFHVLTDRENYYAMKLWFLRNQYKEAAVQVLNVELDSQMENPLHLSLPEEFRVSFRGYDNPSMNQIRTEYLSIFSDSHYLLPDLFSNLKKVVVLDDDVVVQQDLSALWNIDLGDKVNGAVEFCSVKLGQLKSFLGEKGFSHNSCTWMSGLNIIDLGRWRELGLTQTYKKLIKELTMQEGSVEGIAWRASLLAFENKIYPLNEWVVSGLGHDYNIESQSIKTAPVLHYNGKMKPWLDLGIPQYKSYWKKFLNKEDQLLSECNGALKKQEDACALGAQFCDLVFKGVLWKRSNGGGDELNTPIIKLISQ</sequence>
<evidence type="ECO:0000256" key="4">
    <source>
        <dbReference type="ARBA" id="ARBA00022679"/>
    </source>
</evidence>
<keyword evidence="6" id="KW-1133">Transmembrane helix</keyword>
<dbReference type="InterPro" id="IPR029044">
    <property type="entry name" value="Nucleotide-diphossugar_trans"/>
</dbReference>
<feature type="compositionally biased region" description="Basic and acidic residues" evidence="5">
    <location>
        <begin position="151"/>
        <end position="183"/>
    </location>
</feature>
<keyword evidence="8" id="KW-1185">Reference proteome</keyword>
<evidence type="ECO:0000256" key="1">
    <source>
        <dbReference type="ARBA" id="ARBA00004877"/>
    </source>
</evidence>
<comment type="similarity">
    <text evidence="2">Belongs to the glycosyltransferase 8 family.</text>
</comment>
<dbReference type="PANTHER" id="PTHR32116:SF12">
    <property type="entry name" value="GALACTURONOSYLTRANSFERASE 7-RELATED"/>
    <property type="match status" value="1"/>
</dbReference>
<comment type="caution">
    <text evidence="7">The sequence shown here is derived from an EMBL/GenBank/DDBJ whole genome shotgun (WGS) entry which is preliminary data.</text>
</comment>
<dbReference type="GO" id="GO:0047262">
    <property type="term" value="F:polygalacturonate 4-alpha-galacturonosyltransferase activity"/>
    <property type="evidence" value="ECO:0007669"/>
    <property type="project" value="InterPro"/>
</dbReference>
<evidence type="ECO:0008006" key="9">
    <source>
        <dbReference type="Google" id="ProtNLM"/>
    </source>
</evidence>
<evidence type="ECO:0000256" key="2">
    <source>
        <dbReference type="ARBA" id="ARBA00006351"/>
    </source>
</evidence>
<dbReference type="Pfam" id="PF01501">
    <property type="entry name" value="Glyco_transf_8"/>
    <property type="match status" value="1"/>
</dbReference>
<keyword evidence="4" id="KW-0808">Transferase</keyword>
<evidence type="ECO:0000256" key="3">
    <source>
        <dbReference type="ARBA" id="ARBA00022676"/>
    </source>
</evidence>
<reference evidence="7 8" key="1">
    <citation type="submission" date="2024-01" db="EMBL/GenBank/DDBJ databases">
        <title>The genomes of 5 underutilized Papilionoideae crops provide insights into root nodulation and disease resistanc.</title>
        <authorList>
            <person name="Jiang F."/>
        </authorList>
    </citation>
    <scope>NUCLEOTIDE SEQUENCE [LARGE SCALE GENOMIC DNA]</scope>
    <source>
        <strain evidence="7">JINMINGXINNONG_FW02</strain>
        <tissue evidence="7">Leaves</tissue>
    </source>
</reference>
<dbReference type="InterPro" id="IPR002495">
    <property type="entry name" value="Glyco_trans_8"/>
</dbReference>